<evidence type="ECO:0000313" key="2">
    <source>
        <dbReference type="EMBL" id="KAF4747405.1"/>
    </source>
</evidence>
<evidence type="ECO:0000313" key="3">
    <source>
        <dbReference type="Proteomes" id="UP000553632"/>
    </source>
</evidence>
<name>A0A7J6TQS9_PEROL</name>
<gene>
    <name evidence="2" type="ORF">FOZ63_026957</name>
</gene>
<proteinExistence type="predicted"/>
<dbReference type="AlphaFoldDB" id="A0A7J6TQS9"/>
<dbReference type="Proteomes" id="UP000553632">
    <property type="component" value="Unassembled WGS sequence"/>
</dbReference>
<dbReference type="EMBL" id="JABANO010009125">
    <property type="protein sequence ID" value="KAF4747405.1"/>
    <property type="molecule type" value="Genomic_DNA"/>
</dbReference>
<accession>A0A7J6TQS9</accession>
<reference evidence="2 3" key="1">
    <citation type="submission" date="2020-04" db="EMBL/GenBank/DDBJ databases">
        <title>Perkinsus olseni comparative genomics.</title>
        <authorList>
            <person name="Bogema D.R."/>
        </authorList>
    </citation>
    <scope>NUCLEOTIDE SEQUENCE [LARGE SCALE GENOMIC DNA]</scope>
    <source>
        <strain evidence="2 3">ATCC PRA-207</strain>
    </source>
</reference>
<organism evidence="2 3">
    <name type="scientific">Perkinsus olseni</name>
    <name type="common">Perkinsus atlanticus</name>
    <dbReference type="NCBI Taxonomy" id="32597"/>
    <lineage>
        <taxon>Eukaryota</taxon>
        <taxon>Sar</taxon>
        <taxon>Alveolata</taxon>
        <taxon>Perkinsozoa</taxon>
        <taxon>Perkinsea</taxon>
        <taxon>Perkinsida</taxon>
        <taxon>Perkinsidae</taxon>
        <taxon>Perkinsus</taxon>
    </lineage>
</organism>
<feature type="compositionally biased region" description="Basic and acidic residues" evidence="1">
    <location>
        <begin position="333"/>
        <end position="347"/>
    </location>
</feature>
<evidence type="ECO:0000256" key="1">
    <source>
        <dbReference type="SAM" id="MobiDB-lite"/>
    </source>
</evidence>
<keyword evidence="3" id="KW-1185">Reference proteome</keyword>
<feature type="non-terminal residue" evidence="2">
    <location>
        <position position="1"/>
    </location>
</feature>
<sequence length="797" mass="88081">MHEAKHRRDEQRLAALIERTNHEAEFALLRKMTELNQVVESERQSGEAIVYKMLDGSRKGERVGCYVGAELVGKLSVEAFERKYKTLIKSKSEKSFSQGGASQTIGNKSAVAKTQMSAAEQTERQNEIGKVLAHTMRLTAKLREQLRVEWGVAEVLVLISSVKNPANGSFQASKWEMLQRLGTDHLVEWDRLFTLLKEEPDGTTVSTLEVASLCILANRSMDAHSKFTTLLSLFDWGDAGVCTEADLVLATQTALSALRKGMRKFVADGGAKVTLPSPSELREACRELLFAATGGKSAASSHEELFTSVTNGLESFCYVLDLFSLSDGCSSGPDDRDGAVVDGDKRAASGASVKGDPSSTPENVGNYWLVARSTEASRKIGFFERWLSWRRLEMPKTLKNPTGLEWAQLVGPVRRWLQYALDTKRSPREDEGKTTLEDDAPMPLQVQLRLAWLHRSAALSSLKAAYARNRVDDAAVYYPGAALVCIEVLRSLCRGVASSVSEGKVLMVLRDAIAASSEEATSLWRRLWETYRGGHQTKDRKMAFLVDGAIEVCKLVEAEDRTEQQVLKEVARAIIDASIKIRQQFHDEADGHTAMEAKARGLELAIAKLEGLCHRATEDTRGSHLSEWIQEKIEDILPRVGGQQCNVRERVLQTFIRIRADEKTMLEGALASLTVIGEEVRRMTEGGSARVDQEGDCMMQKIQAACSRVVIECSLDAALDEAQTSSLPVSSATAFGFGPDAFSLNPFKVVDVLEEMLTRIEGLSDLELEDAIEKLKSLDMDEGQYASDNDSRRKRFA</sequence>
<protein>
    <submittedName>
        <fullName evidence="2">Uncharacterized protein</fullName>
    </submittedName>
</protein>
<comment type="caution">
    <text evidence="2">The sequence shown here is derived from an EMBL/GenBank/DDBJ whole genome shotgun (WGS) entry which is preliminary data.</text>
</comment>
<feature type="region of interest" description="Disordered" evidence="1">
    <location>
        <begin position="332"/>
        <end position="360"/>
    </location>
</feature>